<comment type="caution">
    <text evidence="1">The sequence shown here is derived from an EMBL/GenBank/DDBJ whole genome shotgun (WGS) entry which is preliminary data.</text>
</comment>
<organism evidence="1 2">
    <name type="scientific">Tritrichomonas musculus</name>
    <dbReference type="NCBI Taxonomy" id="1915356"/>
    <lineage>
        <taxon>Eukaryota</taxon>
        <taxon>Metamonada</taxon>
        <taxon>Parabasalia</taxon>
        <taxon>Tritrichomonadida</taxon>
        <taxon>Tritrichomonadidae</taxon>
        <taxon>Tritrichomonas</taxon>
    </lineage>
</organism>
<dbReference type="EMBL" id="JAPFFF010000008">
    <property type="protein sequence ID" value="KAK8883674.1"/>
    <property type="molecule type" value="Genomic_DNA"/>
</dbReference>
<sequence>MFLRYSYFSYHDFSIFLTSKLIKKDFTIIIHSSNKTKPRLHKFLDHYYINKSYIHYFVVYGEKVRPDPKYPYLLASSCKDDTISIAGKNAYAYEYFLNNKSLGDFLYRAMDDTILNITNLEKLINELRLIYDPKKHIIFKGYANNLNNRIFLGGGTGWLMSRAMVEIHTIHDYSWPYNFHFSHRHQDDTTETIILKKVGFKSMKVWNDPRWAENICNSDNPADFLNGKFSSLKKCPADVKLTPIKDMISMHGRKENKRRIALYSGNYPDNIYIYRVDNPKRDTCCFLCISDSGIVDNRTSFQYLKENSQFLTVEDLKNREPFQMSNITNYIYVDR</sequence>
<evidence type="ECO:0000313" key="1">
    <source>
        <dbReference type="EMBL" id="KAK8883674.1"/>
    </source>
</evidence>
<dbReference type="Proteomes" id="UP001470230">
    <property type="component" value="Unassembled WGS sequence"/>
</dbReference>
<gene>
    <name evidence="1" type="ORF">M9Y10_042771</name>
</gene>
<accession>A0ABR2JY25</accession>
<evidence type="ECO:0000313" key="2">
    <source>
        <dbReference type="Proteomes" id="UP001470230"/>
    </source>
</evidence>
<dbReference type="Gene3D" id="3.90.550.50">
    <property type="match status" value="1"/>
</dbReference>
<keyword evidence="2" id="KW-1185">Reference proteome</keyword>
<protein>
    <submittedName>
        <fullName evidence="1">Uncharacterized protein</fullName>
    </submittedName>
</protein>
<name>A0ABR2JY25_9EUKA</name>
<reference evidence="1 2" key="1">
    <citation type="submission" date="2024-04" db="EMBL/GenBank/DDBJ databases">
        <title>Tritrichomonas musculus Genome.</title>
        <authorList>
            <person name="Alves-Ferreira E."/>
            <person name="Grigg M."/>
            <person name="Lorenzi H."/>
            <person name="Galac M."/>
        </authorList>
    </citation>
    <scope>NUCLEOTIDE SEQUENCE [LARGE SCALE GENOMIC DNA]</scope>
    <source>
        <strain evidence="1 2">EAF2021</strain>
    </source>
</reference>
<proteinExistence type="predicted"/>